<dbReference type="Proteomes" id="UP000181901">
    <property type="component" value="Unassembled WGS sequence"/>
</dbReference>
<feature type="chain" id="PRO_5009635379" evidence="1">
    <location>
        <begin position="21"/>
        <end position="494"/>
    </location>
</feature>
<evidence type="ECO:0000256" key="1">
    <source>
        <dbReference type="SAM" id="SignalP"/>
    </source>
</evidence>
<organism evidence="2 3">
    <name type="scientific">Pseudodesulfovibrio hydrargyri</name>
    <dbReference type="NCBI Taxonomy" id="2125990"/>
    <lineage>
        <taxon>Bacteria</taxon>
        <taxon>Pseudomonadati</taxon>
        <taxon>Thermodesulfobacteriota</taxon>
        <taxon>Desulfovibrionia</taxon>
        <taxon>Desulfovibrionales</taxon>
        <taxon>Desulfovibrionaceae</taxon>
    </lineage>
</organism>
<evidence type="ECO:0000313" key="3">
    <source>
        <dbReference type="Proteomes" id="UP000181901"/>
    </source>
</evidence>
<evidence type="ECO:0000313" key="2">
    <source>
        <dbReference type="EMBL" id="OIQ50389.1"/>
    </source>
</evidence>
<feature type="signal peptide" evidence="1">
    <location>
        <begin position="1"/>
        <end position="20"/>
    </location>
</feature>
<protein>
    <submittedName>
        <fullName evidence="2">Uncharacterized protein</fullName>
    </submittedName>
</protein>
<accession>A0A1J5MUU1</accession>
<comment type="caution">
    <text evidence="2">The sequence shown here is derived from an EMBL/GenBank/DDBJ whole genome shotgun (WGS) entry which is preliminary data.</text>
</comment>
<gene>
    <name evidence="2" type="ORF">BerOc1_02320</name>
</gene>
<dbReference type="RefSeq" id="WP_071545831.1">
    <property type="nucleotide sequence ID" value="NZ_LKAQ01000004.1"/>
</dbReference>
<sequence>MNSRIAALLFAFIIFLPSCGHNPGSLQGPAADTSVNLEYSYGAAIIHMEIARTATGEGEEETPPVVSYDAHYTVRRADGSRLAWDVVLDNLRLFGESKGKAYPFYSVSFTSDAKGRNIADMVEHDVAFEDVLHLGGAVLKGLALPLGKTAVGERAMPVQVAALRSGEMELIFPEPNPAYVYDGMKVVDGHECLSFSYKGDVTVRQGGVDTPGTLSLTAVRNRGMLPVAETGALAAQNGGQYNCLKLLGKYKCDSVLMVKKVSRSTKGTLLDALRDAPLQTVTEPVGFHYAPAFTKFSASVGVRIAEEGNRAAGVPVMLHLLWVKTAGGADDLEWALGTTGRKVTGKALHLPAGMDFADSDLEDKDFEAFVNGIAVGGIRNNFVVPEGVHRSGDVCMPVGFLLEGSPDGAGLSADNGYVFLGVKKAGDRRAAVFKADIDRFTVKDKNTGKEYAGKLSDTRYYDLETMMPLGSEGRIRLDLGGSVANIRFDFVGYR</sequence>
<keyword evidence="3" id="KW-1185">Reference proteome</keyword>
<dbReference type="AlphaFoldDB" id="A0A1J5MUU1"/>
<keyword evidence="1" id="KW-0732">Signal</keyword>
<dbReference type="EMBL" id="LKAQ01000004">
    <property type="protein sequence ID" value="OIQ50389.1"/>
    <property type="molecule type" value="Genomic_DNA"/>
</dbReference>
<name>A0A1J5MUU1_9BACT</name>
<proteinExistence type="predicted"/>
<reference evidence="2 3" key="1">
    <citation type="submission" date="2015-09" db="EMBL/GenBank/DDBJ databases">
        <title>Genome of Desulfovibrio dechloracetivorans BerOc1, a mercury methylating strain isolated from highly hydrocarbons and metals contaminated coastal sediments.</title>
        <authorList>
            <person name="Goni Urriza M."/>
            <person name="Gassie C."/>
            <person name="Bouchez O."/>
            <person name="Klopp C."/>
            <person name="Ranchou-Peyruse A."/>
            <person name="Remy G."/>
        </authorList>
    </citation>
    <scope>NUCLEOTIDE SEQUENCE [LARGE SCALE GENOMIC DNA]</scope>
    <source>
        <strain evidence="2 3">BerOc1</strain>
    </source>
</reference>